<gene>
    <name evidence="1" type="ORF">UU14_C0045G0010</name>
</gene>
<comment type="caution">
    <text evidence="1">The sequence shown here is derived from an EMBL/GenBank/DDBJ whole genome shotgun (WGS) entry which is preliminary data.</text>
</comment>
<dbReference type="PANTHER" id="PTHR38471:SF2">
    <property type="entry name" value="FOUR HELIX BUNDLE PROTEIN"/>
    <property type="match status" value="1"/>
</dbReference>
<dbReference type="PANTHER" id="PTHR38471">
    <property type="entry name" value="FOUR HELIX BUNDLE PROTEIN"/>
    <property type="match status" value="1"/>
</dbReference>
<keyword evidence="1" id="KW-0687">Ribonucleoprotein</keyword>
<evidence type="ECO:0000313" key="2">
    <source>
        <dbReference type="Proteomes" id="UP000034664"/>
    </source>
</evidence>
<dbReference type="Proteomes" id="UP000034664">
    <property type="component" value="Unassembled WGS sequence"/>
</dbReference>
<dbReference type="PATRIC" id="fig|1618482.3.peg.1174"/>
<dbReference type="InterPro" id="IPR012657">
    <property type="entry name" value="23S_rRNA-intervening_sequence"/>
</dbReference>
<dbReference type="AlphaFoldDB" id="A0A0G0W675"/>
<dbReference type="GO" id="GO:0005840">
    <property type="term" value="C:ribosome"/>
    <property type="evidence" value="ECO:0007669"/>
    <property type="project" value="UniProtKB-KW"/>
</dbReference>
<dbReference type="Pfam" id="PF05635">
    <property type="entry name" value="23S_rRNA_IVP"/>
    <property type="match status" value="1"/>
</dbReference>
<dbReference type="InterPro" id="IPR036583">
    <property type="entry name" value="23S_rRNA_IVS_sf"/>
</dbReference>
<sequence length="119" mass="13782">MGNFTNLKIWQNSHKLTLEVYILTSSLPKEELFGLTSQLRRAAISVESNIAEGESRYTQKDKLNFFIQARSSAAEVQTQLFLIHDIYSKLSVKANELKNEYEILSKQINSLITFRRNRI</sequence>
<protein>
    <submittedName>
        <fullName evidence="1">S23 ribosomal protein</fullName>
    </submittedName>
</protein>
<proteinExistence type="predicted"/>
<name>A0A0G0W675_9BACT</name>
<reference evidence="1 2" key="1">
    <citation type="journal article" date="2015" name="Nature">
        <title>rRNA introns, odd ribosomes, and small enigmatic genomes across a large radiation of phyla.</title>
        <authorList>
            <person name="Brown C.T."/>
            <person name="Hug L.A."/>
            <person name="Thomas B.C."/>
            <person name="Sharon I."/>
            <person name="Castelle C.J."/>
            <person name="Singh A."/>
            <person name="Wilkins M.J."/>
            <person name="Williams K.H."/>
            <person name="Banfield J.F."/>
        </authorList>
    </citation>
    <scope>NUCLEOTIDE SEQUENCE [LARGE SCALE GENOMIC DNA]</scope>
</reference>
<dbReference type="SUPFAM" id="SSF158446">
    <property type="entry name" value="IVS-encoded protein-like"/>
    <property type="match status" value="1"/>
</dbReference>
<dbReference type="CDD" id="cd16377">
    <property type="entry name" value="23S_rRNA_IVP_like"/>
    <property type="match status" value="1"/>
</dbReference>
<dbReference type="NCBIfam" id="TIGR02436">
    <property type="entry name" value="four helix bundle protein"/>
    <property type="match status" value="1"/>
</dbReference>
<dbReference type="EMBL" id="LBZM01000045">
    <property type="protein sequence ID" value="KKR70747.1"/>
    <property type="molecule type" value="Genomic_DNA"/>
</dbReference>
<keyword evidence="1" id="KW-0689">Ribosomal protein</keyword>
<organism evidence="1 2">
    <name type="scientific">Candidatus Roizmanbacteria bacterium GW2011_GWB1_40_7</name>
    <dbReference type="NCBI Taxonomy" id="1618482"/>
    <lineage>
        <taxon>Bacteria</taxon>
        <taxon>Candidatus Roizmaniibacteriota</taxon>
    </lineage>
</organism>
<evidence type="ECO:0000313" key="1">
    <source>
        <dbReference type="EMBL" id="KKR70747.1"/>
    </source>
</evidence>
<dbReference type="Gene3D" id="1.20.1440.60">
    <property type="entry name" value="23S rRNA-intervening sequence"/>
    <property type="match status" value="1"/>
</dbReference>
<accession>A0A0G0W675</accession>